<evidence type="ECO:0000256" key="3">
    <source>
        <dbReference type="ARBA" id="ARBA00022692"/>
    </source>
</evidence>
<evidence type="ECO:0000256" key="6">
    <source>
        <dbReference type="SAM" id="Phobius"/>
    </source>
</evidence>
<accession>A0A1W1XRX8</accession>
<evidence type="ECO:0000256" key="1">
    <source>
        <dbReference type="ARBA" id="ARBA00004141"/>
    </source>
</evidence>
<evidence type="ECO:0000256" key="2">
    <source>
        <dbReference type="ARBA" id="ARBA00007362"/>
    </source>
</evidence>
<feature type="domain" description="EamA" evidence="7">
    <location>
        <begin position="143"/>
        <end position="278"/>
    </location>
</feature>
<evidence type="ECO:0000259" key="7">
    <source>
        <dbReference type="Pfam" id="PF00892"/>
    </source>
</evidence>
<feature type="transmembrane region" description="Helical" evidence="6">
    <location>
        <begin position="65"/>
        <end position="84"/>
    </location>
</feature>
<keyword evidence="3 6" id="KW-0812">Transmembrane</keyword>
<feature type="transmembrane region" description="Helical" evidence="6">
    <location>
        <begin position="205"/>
        <end position="229"/>
    </location>
</feature>
<keyword evidence="4 6" id="KW-1133">Transmembrane helix</keyword>
<organism evidence="8 9">
    <name type="scientific">Andreprevotia lacus DSM 23236</name>
    <dbReference type="NCBI Taxonomy" id="1121001"/>
    <lineage>
        <taxon>Bacteria</taxon>
        <taxon>Pseudomonadati</taxon>
        <taxon>Pseudomonadota</taxon>
        <taxon>Betaproteobacteria</taxon>
        <taxon>Neisseriales</taxon>
        <taxon>Chitinibacteraceae</taxon>
        <taxon>Andreprevotia</taxon>
    </lineage>
</organism>
<feature type="transmembrane region" description="Helical" evidence="6">
    <location>
        <begin position="141"/>
        <end position="160"/>
    </location>
</feature>
<feature type="transmembrane region" description="Helical" evidence="6">
    <location>
        <begin position="172"/>
        <end position="193"/>
    </location>
</feature>
<dbReference type="PANTHER" id="PTHR32322">
    <property type="entry name" value="INNER MEMBRANE TRANSPORTER"/>
    <property type="match status" value="1"/>
</dbReference>
<protein>
    <submittedName>
        <fullName evidence="8">EamA-like transporter family protein</fullName>
    </submittedName>
</protein>
<dbReference type="EMBL" id="FWXD01000014">
    <property type="protein sequence ID" value="SMC26614.1"/>
    <property type="molecule type" value="Genomic_DNA"/>
</dbReference>
<dbReference type="STRING" id="1121001.SAMN02745857_02551"/>
<dbReference type="InterPro" id="IPR000620">
    <property type="entry name" value="EamA_dom"/>
</dbReference>
<dbReference type="SUPFAM" id="SSF103481">
    <property type="entry name" value="Multidrug resistance efflux transporter EmrE"/>
    <property type="match status" value="2"/>
</dbReference>
<evidence type="ECO:0000256" key="5">
    <source>
        <dbReference type="ARBA" id="ARBA00023136"/>
    </source>
</evidence>
<keyword evidence="5 6" id="KW-0472">Membrane</keyword>
<proteinExistence type="inferred from homology"/>
<dbReference type="PANTHER" id="PTHR32322:SF2">
    <property type="entry name" value="EAMA DOMAIN-CONTAINING PROTEIN"/>
    <property type="match status" value="1"/>
</dbReference>
<feature type="transmembrane region" description="Helical" evidence="6">
    <location>
        <begin position="118"/>
        <end position="135"/>
    </location>
</feature>
<sequence>MRYWLAGLLLIGVWSTTALAINWSVHGLPVPLALVGRFALAALACWLSLRVSGRELPMHAAARRAYLVGGLGTSLSMACTYWASRSVSSGTVAVLFGLIPFSTALFTHWWLHEKPAARELIGVALGVAGLSTIFAHGFGGAALGLAVTLLAVLLQSAAAVRLKIDSQGLSALAVNTGALLVCATLTGVFWLLSGAPLPDVRALPWRAVGAVAYLALVGSALGFSVYYWMIRECRPAQVALLSLASPAAALWLGKALNAELVTPAMLAGTALIIAGLVVHQLRWRQGGDTPLGLG</sequence>
<dbReference type="AlphaFoldDB" id="A0A1W1XRX8"/>
<comment type="subcellular location">
    <subcellularLocation>
        <location evidence="1">Membrane</location>
        <topology evidence="1">Multi-pass membrane protein</topology>
    </subcellularLocation>
</comment>
<feature type="transmembrane region" description="Helical" evidence="6">
    <location>
        <begin position="260"/>
        <end position="278"/>
    </location>
</feature>
<dbReference type="Pfam" id="PF00892">
    <property type="entry name" value="EamA"/>
    <property type="match status" value="2"/>
</dbReference>
<keyword evidence="9" id="KW-1185">Reference proteome</keyword>
<dbReference type="OrthoDB" id="5186724at2"/>
<reference evidence="8 9" key="1">
    <citation type="submission" date="2017-04" db="EMBL/GenBank/DDBJ databases">
        <authorList>
            <person name="Afonso C.L."/>
            <person name="Miller P.J."/>
            <person name="Scott M.A."/>
            <person name="Spackman E."/>
            <person name="Goraichik I."/>
            <person name="Dimitrov K.M."/>
            <person name="Suarez D.L."/>
            <person name="Swayne D.E."/>
        </authorList>
    </citation>
    <scope>NUCLEOTIDE SEQUENCE [LARGE SCALE GENOMIC DNA]</scope>
    <source>
        <strain evidence="8 9">DSM 23236</strain>
    </source>
</reference>
<evidence type="ECO:0000313" key="8">
    <source>
        <dbReference type="EMBL" id="SMC26614.1"/>
    </source>
</evidence>
<feature type="transmembrane region" description="Helical" evidence="6">
    <location>
        <begin position="90"/>
        <end position="111"/>
    </location>
</feature>
<dbReference type="RefSeq" id="WP_084091185.1">
    <property type="nucleotide sequence ID" value="NZ_FWXD01000014.1"/>
</dbReference>
<dbReference type="InterPro" id="IPR037185">
    <property type="entry name" value="EmrE-like"/>
</dbReference>
<evidence type="ECO:0000313" key="9">
    <source>
        <dbReference type="Proteomes" id="UP000192761"/>
    </source>
</evidence>
<dbReference type="InterPro" id="IPR050638">
    <property type="entry name" value="AA-Vitamin_Transporters"/>
</dbReference>
<dbReference type="GO" id="GO:0016020">
    <property type="term" value="C:membrane"/>
    <property type="evidence" value="ECO:0007669"/>
    <property type="project" value="UniProtKB-SubCell"/>
</dbReference>
<name>A0A1W1XRX8_9NEIS</name>
<comment type="similarity">
    <text evidence="2">Belongs to the EamA transporter family.</text>
</comment>
<evidence type="ECO:0000256" key="4">
    <source>
        <dbReference type="ARBA" id="ARBA00022989"/>
    </source>
</evidence>
<dbReference type="Proteomes" id="UP000192761">
    <property type="component" value="Unassembled WGS sequence"/>
</dbReference>
<feature type="transmembrane region" description="Helical" evidence="6">
    <location>
        <begin position="30"/>
        <end position="53"/>
    </location>
</feature>
<gene>
    <name evidence="8" type="ORF">SAMN02745857_02551</name>
</gene>
<feature type="domain" description="EamA" evidence="7">
    <location>
        <begin position="7"/>
        <end position="133"/>
    </location>
</feature>